<dbReference type="PANTHER" id="PTHR18919">
    <property type="entry name" value="ACETYL-COA C-ACYLTRANSFERASE"/>
    <property type="match status" value="1"/>
</dbReference>
<reference evidence="7" key="1">
    <citation type="submission" date="2017-02" db="UniProtKB">
        <authorList>
            <consortium name="WormBaseParasite"/>
        </authorList>
    </citation>
    <scope>IDENTIFICATION</scope>
</reference>
<evidence type="ECO:0000256" key="2">
    <source>
        <dbReference type="ARBA" id="ARBA00022679"/>
    </source>
</evidence>
<reference evidence="5 6" key="2">
    <citation type="submission" date="2018-11" db="EMBL/GenBank/DDBJ databases">
        <authorList>
            <consortium name="Pathogen Informatics"/>
        </authorList>
    </citation>
    <scope>NUCLEOTIDE SEQUENCE [LARGE SCALE GENOMIC DNA]</scope>
</reference>
<dbReference type="InterPro" id="IPR020616">
    <property type="entry name" value="Thiolase_N"/>
</dbReference>
<feature type="domain" description="Thiolase N-terminal" evidence="4">
    <location>
        <begin position="102"/>
        <end position="285"/>
    </location>
</feature>
<evidence type="ECO:0000313" key="6">
    <source>
        <dbReference type="Proteomes" id="UP000267096"/>
    </source>
</evidence>
<dbReference type="GO" id="GO:0003985">
    <property type="term" value="F:acetyl-CoA C-acetyltransferase activity"/>
    <property type="evidence" value="ECO:0007669"/>
    <property type="project" value="TreeGrafter"/>
</dbReference>
<dbReference type="Proteomes" id="UP000267096">
    <property type="component" value="Unassembled WGS sequence"/>
</dbReference>
<dbReference type="InterPro" id="IPR016039">
    <property type="entry name" value="Thiolase-like"/>
</dbReference>
<keyword evidence="2" id="KW-0808">Transferase</keyword>
<accession>A0A0M3K8B3</accession>
<evidence type="ECO:0000313" key="5">
    <source>
        <dbReference type="EMBL" id="VDK58258.1"/>
    </source>
</evidence>
<dbReference type="GO" id="GO:0006635">
    <property type="term" value="P:fatty acid beta-oxidation"/>
    <property type="evidence" value="ECO:0007669"/>
    <property type="project" value="TreeGrafter"/>
</dbReference>
<dbReference type="PANTHER" id="PTHR18919:SF133">
    <property type="entry name" value="ACETYL-COA C-ACETYLTRANSFERASE"/>
    <property type="match status" value="1"/>
</dbReference>
<evidence type="ECO:0000313" key="7">
    <source>
        <dbReference type="WBParaSite" id="ASIM_0001720401-mRNA-1"/>
    </source>
</evidence>
<name>A0A0M3K8B3_ANISI</name>
<keyword evidence="6" id="KW-1185">Reference proteome</keyword>
<dbReference type="EMBL" id="UYRR01033248">
    <property type="protein sequence ID" value="VDK58258.1"/>
    <property type="molecule type" value="Genomic_DNA"/>
</dbReference>
<dbReference type="GO" id="GO:0005739">
    <property type="term" value="C:mitochondrion"/>
    <property type="evidence" value="ECO:0007669"/>
    <property type="project" value="TreeGrafter"/>
</dbReference>
<comment type="similarity">
    <text evidence="1">Belongs to the thiolase-like superfamily. Thiolase family.</text>
</comment>
<organism evidence="7">
    <name type="scientific">Anisakis simplex</name>
    <name type="common">Herring worm</name>
    <dbReference type="NCBI Taxonomy" id="6269"/>
    <lineage>
        <taxon>Eukaryota</taxon>
        <taxon>Metazoa</taxon>
        <taxon>Ecdysozoa</taxon>
        <taxon>Nematoda</taxon>
        <taxon>Chromadorea</taxon>
        <taxon>Rhabditida</taxon>
        <taxon>Spirurina</taxon>
        <taxon>Ascaridomorpha</taxon>
        <taxon>Ascaridoidea</taxon>
        <taxon>Anisakidae</taxon>
        <taxon>Anisakis</taxon>
        <taxon>Anisakis simplex complex</taxon>
    </lineage>
</organism>
<keyword evidence="3" id="KW-0012">Acyltransferase</keyword>
<protein>
    <submittedName>
        <fullName evidence="7">Acetyl-CoA acetyltransferase, mitochondrial (inferred by orthology to a human protein)</fullName>
    </submittedName>
</protein>
<gene>
    <name evidence="5" type="ORF">ASIM_LOCUS16612</name>
</gene>
<dbReference type="AlphaFoldDB" id="A0A0M3K8B3"/>
<dbReference type="WBParaSite" id="ASIM_0001720401-mRNA-1">
    <property type="protein sequence ID" value="ASIM_0001720401-mRNA-1"/>
    <property type="gene ID" value="ASIM_0001720401"/>
</dbReference>
<evidence type="ECO:0000256" key="3">
    <source>
        <dbReference type="ARBA" id="ARBA00023315"/>
    </source>
</evidence>
<evidence type="ECO:0000259" key="4">
    <source>
        <dbReference type="Pfam" id="PF00108"/>
    </source>
</evidence>
<proteinExistence type="inferred from homology"/>
<dbReference type="OrthoDB" id="5404651at2759"/>
<dbReference type="Gene3D" id="3.40.47.10">
    <property type="match status" value="1"/>
</dbReference>
<evidence type="ECO:0000256" key="1">
    <source>
        <dbReference type="ARBA" id="ARBA00010982"/>
    </source>
</evidence>
<sequence length="320" mass="34387">MLLISEFGSSKSDFSFTFQLRTLLSKTSVGLNSQAAIAKLLAPSASANVCLRTDQRNLHSRNTKSRNQSKASTVKFEQTRHKTSYGYIEPVSVNTMKIKNAFILSGARTGFGTMNSALASVTAPKLGIIAVKGALEKSKIKPKDVTSVYAGTVIQAGTGENIARQISIGSGIPTTVPCMTLNKACSAGMTALIIGAQHIHIGYQQCIVGVATESMSNAPFILPRHLPTGGLMLEDTIDRDGYLDPVKGVSVAMLAEKTARELKISRADQDAWSLESYKKASKAWKVPKTLTLVISVALGISIDHFLPNTIQFYQFSNAQD</sequence>
<dbReference type="Pfam" id="PF00108">
    <property type="entry name" value="Thiolase_N"/>
    <property type="match status" value="1"/>
</dbReference>
<dbReference type="SUPFAM" id="SSF53901">
    <property type="entry name" value="Thiolase-like"/>
    <property type="match status" value="1"/>
</dbReference>